<dbReference type="Pfam" id="PF00144">
    <property type="entry name" value="Beta-lactamase"/>
    <property type="match status" value="1"/>
</dbReference>
<dbReference type="Proteomes" id="UP000708298">
    <property type="component" value="Unassembled WGS sequence"/>
</dbReference>
<dbReference type="InterPro" id="IPR001466">
    <property type="entry name" value="Beta-lactam-related"/>
</dbReference>
<gene>
    <name evidence="2" type="ORF">ASILVAE211_07900</name>
</gene>
<dbReference type="InterPro" id="IPR050789">
    <property type="entry name" value="Diverse_Enzym_Activities"/>
</dbReference>
<dbReference type="SUPFAM" id="SSF56601">
    <property type="entry name" value="beta-lactamase/transpeptidase-like"/>
    <property type="match status" value="1"/>
</dbReference>
<dbReference type="PANTHER" id="PTHR43283:SF3">
    <property type="entry name" value="BETA-LACTAMASE FAMILY PROTEIN (AFU_ORTHOLOGUE AFUA_5G07500)"/>
    <property type="match status" value="1"/>
</dbReference>
<proteinExistence type="predicted"/>
<organism evidence="2 3">
    <name type="scientific">Acidisoma silvae</name>
    <dbReference type="NCBI Taxonomy" id="2802396"/>
    <lineage>
        <taxon>Bacteria</taxon>
        <taxon>Pseudomonadati</taxon>
        <taxon>Pseudomonadota</taxon>
        <taxon>Alphaproteobacteria</taxon>
        <taxon>Acetobacterales</taxon>
        <taxon>Acidocellaceae</taxon>
        <taxon>Acidisoma</taxon>
    </lineage>
</organism>
<evidence type="ECO:0000259" key="1">
    <source>
        <dbReference type="Pfam" id="PF00144"/>
    </source>
</evidence>
<dbReference type="PANTHER" id="PTHR43283">
    <property type="entry name" value="BETA-LACTAMASE-RELATED"/>
    <property type="match status" value="1"/>
</dbReference>
<name>A0A964DY90_9PROT</name>
<feature type="domain" description="Beta-lactamase-related" evidence="1">
    <location>
        <begin position="12"/>
        <end position="365"/>
    </location>
</feature>
<dbReference type="Gene3D" id="3.40.710.10">
    <property type="entry name" value="DD-peptidase/beta-lactamase superfamily"/>
    <property type="match status" value="1"/>
</dbReference>
<keyword evidence="3" id="KW-1185">Reference proteome</keyword>
<accession>A0A964DY90</accession>
<dbReference type="EMBL" id="JAESVB010000002">
    <property type="protein sequence ID" value="MCB8875100.1"/>
    <property type="molecule type" value="Genomic_DNA"/>
</dbReference>
<sequence>MPNTEKVTQAIDGLLDRVLAERRLVGAAVLIHRDGRPFYSKAIGFADREAGQPMRPDTVFRLASMTKPIVSATTLACAEAGLLSIEDEVTRFLPDFRPKTLDGNEAKITIRHLLTHTAGLAYGFLQPGESPYRAAGISDGIDRSGISLAENMRRLGGLPLYFQPGTAWLYSLATDVLGAVLEQASGQSLPALVQDRITRPLGMTDSAFIAAAPERLAAAYADAAAPGGEPRRMTEPFALPQAEAGTVYFSPARATDAGAYPSGGAGMVGTASDYMRFLEAIRLGGAPILQPASAAALVADAIPDLGIGPTDPGWGFGLGVSHLRDPAPSGTKQKAGSWAWGGVYGTSFWVDPESGISAIALTNTSLEGCNGLFTKEIVAAAYPD</sequence>
<evidence type="ECO:0000313" key="2">
    <source>
        <dbReference type="EMBL" id="MCB8875100.1"/>
    </source>
</evidence>
<evidence type="ECO:0000313" key="3">
    <source>
        <dbReference type="Proteomes" id="UP000708298"/>
    </source>
</evidence>
<reference evidence="2" key="1">
    <citation type="journal article" date="2021" name="Microorganisms">
        <title>Acidisoma silvae sp. nov. and Acidisomacellulosilytica sp. nov., Two Acidophilic Bacteria Isolated from Decaying Wood, Hydrolyzing Cellulose and Producing Poly-3-hydroxybutyrate.</title>
        <authorList>
            <person name="Mieszkin S."/>
            <person name="Pouder E."/>
            <person name="Uroz S."/>
            <person name="Simon-Colin C."/>
            <person name="Alain K."/>
        </authorList>
    </citation>
    <scope>NUCLEOTIDE SEQUENCE</scope>
    <source>
        <strain evidence="2">HW T2.11</strain>
    </source>
</reference>
<comment type="caution">
    <text evidence="2">The sequence shown here is derived from an EMBL/GenBank/DDBJ whole genome shotgun (WGS) entry which is preliminary data.</text>
</comment>
<reference evidence="2" key="2">
    <citation type="submission" date="2021-01" db="EMBL/GenBank/DDBJ databases">
        <authorList>
            <person name="Mieszkin S."/>
            <person name="Pouder E."/>
            <person name="Alain K."/>
        </authorList>
    </citation>
    <scope>NUCLEOTIDE SEQUENCE</scope>
    <source>
        <strain evidence="2">HW T2.11</strain>
    </source>
</reference>
<dbReference type="InterPro" id="IPR012338">
    <property type="entry name" value="Beta-lactam/transpept-like"/>
</dbReference>
<protein>
    <submittedName>
        <fullName evidence="2">Beta-lactamase family protein</fullName>
    </submittedName>
</protein>
<dbReference type="AlphaFoldDB" id="A0A964DY90"/>
<dbReference type="RefSeq" id="WP_227320738.1">
    <property type="nucleotide sequence ID" value="NZ_JAESVB010000002.1"/>
</dbReference>